<evidence type="ECO:0000256" key="1">
    <source>
        <dbReference type="SAM" id="MobiDB-lite"/>
    </source>
</evidence>
<feature type="compositionally biased region" description="Pro residues" evidence="1">
    <location>
        <begin position="389"/>
        <end position="399"/>
    </location>
</feature>
<feature type="compositionally biased region" description="Low complexity" evidence="1">
    <location>
        <begin position="280"/>
        <end position="294"/>
    </location>
</feature>
<dbReference type="AlphaFoldDB" id="C1ED75"/>
<dbReference type="OMA" id="HHPKAHH"/>
<protein>
    <recommendedName>
        <fullName evidence="4">Flagellar associated protein</fullName>
    </recommendedName>
</protein>
<name>C1ED75_MICCC</name>
<dbReference type="InterPro" id="IPR010736">
    <property type="entry name" value="SHIPPO-rpt"/>
</dbReference>
<feature type="compositionally biased region" description="Acidic residues" evidence="1">
    <location>
        <begin position="356"/>
        <end position="375"/>
    </location>
</feature>
<dbReference type="OrthoDB" id="406368at2759"/>
<proteinExistence type="predicted"/>
<feature type="region of interest" description="Disordered" evidence="1">
    <location>
        <begin position="162"/>
        <end position="442"/>
    </location>
</feature>
<gene>
    <name evidence="2" type="ORF">MICPUN_61031</name>
</gene>
<feature type="region of interest" description="Disordered" evidence="1">
    <location>
        <begin position="1"/>
        <end position="46"/>
    </location>
</feature>
<dbReference type="RefSeq" id="XP_002504133.1">
    <property type="nucleotide sequence ID" value="XM_002504087.1"/>
</dbReference>
<dbReference type="PANTHER" id="PTHR40429">
    <property type="entry name" value="FLAGELLAR ASSOCIATED PROTEIN"/>
    <property type="match status" value="1"/>
</dbReference>
<dbReference type="KEGG" id="mis:MICPUN_61031"/>
<feature type="compositionally biased region" description="Polar residues" evidence="1">
    <location>
        <begin position="218"/>
        <end position="227"/>
    </location>
</feature>
<feature type="compositionally biased region" description="Basic and acidic residues" evidence="1">
    <location>
        <begin position="164"/>
        <end position="173"/>
    </location>
</feature>
<keyword evidence="3" id="KW-1185">Reference proteome</keyword>
<feature type="compositionally biased region" description="Polar residues" evidence="1">
    <location>
        <begin position="10"/>
        <end position="19"/>
    </location>
</feature>
<evidence type="ECO:0008006" key="4">
    <source>
        <dbReference type="Google" id="ProtNLM"/>
    </source>
</evidence>
<sequence>MAVSDPPSRPASSVATGKSSPVAGGDVEGDMLGGSTTVDDSSEFALGSSDVVDASVSLEGDVERTPPRHERGPSLVHDIVTSAIDKAEESAEAWEAVDAAMERATEGISKSGSMAGSRPPTAGSQGTQVHNLVEDAIHNVEQQAEQSEIIHTLVDGVVQNVIDSAEKNPDDRPPSVVAHDVSTASNTQEFDESNEYSADFESADPTDPSSGDIARSLMPSSKLSSMQDMEAAADVSEMSPKAVGGATGDLFAATRKTTAEPQPDPDPEPEPELEPEPEPESLSLMPSSKLSSMQDMEAAADVSEMSPKAVGGATGDLFAATRKTTAEPQPDPEPEPELESGPVEAKESSSMADPEYSADFEDAPAEYSDTFEDPETLSKSKLSAGGSPKPSPPRDPAPPAAKAKARRPARKYTLPPVKPSMQRSQLGKMVESEKKSGPSFGFGTATRFDFQKKTPEESLALNASLRRNRSRLGDTGPKYEVPGPGYYKAANSVGRQGYSERRTMPSGCFGRASRDAAGKAEDRQKIAPAPVAYTLPDSVGRQPHSMKETLPSISFTKSKRRVGAAALRYDETISPGPVYQAASGIGRQALSGKYSANPIRFPKELRSTDRTKKNPDEVRWASVPGPGAYALPKSVGRQAESHRGTLPAVSFGTCYREQAAKASLGKLQAKAILGGALGPGPAARTLPSGVGMQRLSGNVTLPTIGFTKGERWQTRRSKLDVPGPGAYRV</sequence>
<evidence type="ECO:0000313" key="2">
    <source>
        <dbReference type="EMBL" id="ACO65391.1"/>
    </source>
</evidence>
<organism evidence="2 3">
    <name type="scientific">Micromonas commoda (strain RCC299 / NOUM17 / CCMP2709)</name>
    <name type="common">Picoplanktonic green alga</name>
    <dbReference type="NCBI Taxonomy" id="296587"/>
    <lineage>
        <taxon>Eukaryota</taxon>
        <taxon>Viridiplantae</taxon>
        <taxon>Chlorophyta</taxon>
        <taxon>Mamiellophyceae</taxon>
        <taxon>Mamiellales</taxon>
        <taxon>Mamiellaceae</taxon>
        <taxon>Micromonas</taxon>
    </lineage>
</organism>
<dbReference type="Proteomes" id="UP000002009">
    <property type="component" value="Chromosome 9"/>
</dbReference>
<feature type="compositionally biased region" description="Acidic residues" evidence="1">
    <location>
        <begin position="263"/>
        <end position="279"/>
    </location>
</feature>
<accession>C1ED75</accession>
<evidence type="ECO:0000313" key="3">
    <source>
        <dbReference type="Proteomes" id="UP000002009"/>
    </source>
</evidence>
<dbReference type="EMBL" id="CP001329">
    <property type="protein sequence ID" value="ACO65391.1"/>
    <property type="molecule type" value="Genomic_DNA"/>
</dbReference>
<dbReference type="PANTHER" id="PTHR40429:SF1">
    <property type="entry name" value="FLAGELLAR ASSOCIATED PROTEIN"/>
    <property type="match status" value="1"/>
</dbReference>
<dbReference type="GeneID" id="8246310"/>
<reference evidence="2 3" key="1">
    <citation type="journal article" date="2009" name="Science">
        <title>Green evolution and dynamic adaptations revealed by genomes of the marine picoeukaryotes Micromonas.</title>
        <authorList>
            <person name="Worden A.Z."/>
            <person name="Lee J.H."/>
            <person name="Mock T."/>
            <person name="Rouze P."/>
            <person name="Simmons M.P."/>
            <person name="Aerts A.L."/>
            <person name="Allen A.E."/>
            <person name="Cuvelier M.L."/>
            <person name="Derelle E."/>
            <person name="Everett M.V."/>
            <person name="Foulon E."/>
            <person name="Grimwood J."/>
            <person name="Gundlach H."/>
            <person name="Henrissat B."/>
            <person name="Napoli C."/>
            <person name="McDonald S.M."/>
            <person name="Parker M.S."/>
            <person name="Rombauts S."/>
            <person name="Salamov A."/>
            <person name="Von Dassow P."/>
            <person name="Badger J.H."/>
            <person name="Coutinho P.M."/>
            <person name="Demir E."/>
            <person name="Dubchak I."/>
            <person name="Gentemann C."/>
            <person name="Eikrem W."/>
            <person name="Gready J.E."/>
            <person name="John U."/>
            <person name="Lanier W."/>
            <person name="Lindquist E.A."/>
            <person name="Lucas S."/>
            <person name="Mayer K.F."/>
            <person name="Moreau H."/>
            <person name="Not F."/>
            <person name="Otillar R."/>
            <person name="Panaud O."/>
            <person name="Pangilinan J."/>
            <person name="Paulsen I."/>
            <person name="Piegu B."/>
            <person name="Poliakov A."/>
            <person name="Robbens S."/>
            <person name="Schmutz J."/>
            <person name="Toulza E."/>
            <person name="Wyss T."/>
            <person name="Zelensky A."/>
            <person name="Zhou K."/>
            <person name="Armbrust E.V."/>
            <person name="Bhattacharya D."/>
            <person name="Goodenough U.W."/>
            <person name="Van de Peer Y."/>
            <person name="Grigoriev I.V."/>
        </authorList>
    </citation>
    <scope>NUCLEOTIDE SEQUENCE [LARGE SCALE GENOMIC DNA]</scope>
    <source>
        <strain evidence="3">RCC299 / NOUM17</strain>
    </source>
</reference>
<dbReference type="InParanoid" id="C1ED75"/>
<dbReference type="Pfam" id="PF07004">
    <property type="entry name" value="SHIPPO-rpt"/>
    <property type="match status" value="2"/>
</dbReference>
<feature type="region of interest" description="Disordered" evidence="1">
    <location>
        <begin position="463"/>
        <end position="483"/>
    </location>
</feature>